<dbReference type="EMBL" id="WUBS01000010">
    <property type="protein sequence ID" value="NDL64013.1"/>
    <property type="molecule type" value="Genomic_DNA"/>
</dbReference>
<dbReference type="RefSeq" id="WP_162366731.1">
    <property type="nucleotide sequence ID" value="NZ_WUBS01000010.1"/>
</dbReference>
<protein>
    <submittedName>
        <fullName evidence="1">Uncharacterized protein</fullName>
    </submittedName>
</protein>
<keyword evidence="2" id="KW-1185">Reference proteome</keyword>
<sequence length="524" mass="60111">MPQCLLEVNSPLIWHWSHFLEMAAVMEKYRFTGLVIHQQNILALLAQPSPHYQGADKANLQHEWEGALLYLQRLSAWCRARRLTVWLQGEAFPQDGRIEHKFPELSLADDAGRGEKFLYYFYTDVVSASLAQLPLIDGIILSLQTPAFNETQWHAPLLSLYRQLRRQNKKLALRDYTDDSWPRRQLHQTLARLPGDVRASLKATAVDYRPGFANNPAIGAFDRRRMWIDIDLWGIDYGWTLLPCLLIDEIQGRLGWVQTVIGERLEAISVRISWEWINNGPLLDSVNESNLYGLARMVNDAQPAAAVTLLDDWLEAKGARPVDGRQRQMLRQLFFTSYDWMCKAPYLLGRVMHCHSQIPQDINDAWRLLNSGADGAHWRASFQPLFPADDRDTGLAQRELIRLERQQVEFLARHLRHMAQQLEHGGALPAGMGANLAAAWERAEWYSRMFGHVRQLLELHGFIDKYGDSPSLRAELATAIAAAGQCADKIDRWLDDSADDHPLYLRMMMNPARLHALAQQCRLR</sequence>
<name>A0A845SG25_9GAMM</name>
<comment type="caution">
    <text evidence="1">The sequence shown here is derived from an EMBL/GenBank/DDBJ whole genome shotgun (WGS) entry which is preliminary data.</text>
</comment>
<organism evidence="1 2">
    <name type="scientific">Acerihabitans arboris</name>
    <dbReference type="NCBI Taxonomy" id="2691583"/>
    <lineage>
        <taxon>Bacteria</taxon>
        <taxon>Pseudomonadati</taxon>
        <taxon>Pseudomonadota</taxon>
        <taxon>Gammaproteobacteria</taxon>
        <taxon>Enterobacterales</taxon>
        <taxon>Pectobacteriaceae</taxon>
        <taxon>Acerihabitans</taxon>
    </lineage>
</organism>
<dbReference type="Proteomes" id="UP000461443">
    <property type="component" value="Unassembled WGS sequence"/>
</dbReference>
<accession>A0A845SG25</accession>
<proteinExistence type="predicted"/>
<reference evidence="1 2" key="1">
    <citation type="submission" date="2019-12" db="EMBL/GenBank/DDBJ databases">
        <authorList>
            <person name="Lee S.D."/>
        </authorList>
    </citation>
    <scope>NUCLEOTIDE SEQUENCE [LARGE SCALE GENOMIC DNA]</scope>
    <source>
        <strain evidence="1 2">SAP-6</strain>
    </source>
</reference>
<reference evidence="1 2" key="2">
    <citation type="submission" date="2020-02" db="EMBL/GenBank/DDBJ databases">
        <title>The new genus of Enterobacteriales.</title>
        <authorList>
            <person name="Kim I.S."/>
        </authorList>
    </citation>
    <scope>NUCLEOTIDE SEQUENCE [LARGE SCALE GENOMIC DNA]</scope>
    <source>
        <strain evidence="1 2">SAP-6</strain>
    </source>
</reference>
<dbReference type="AlphaFoldDB" id="A0A845SG25"/>
<evidence type="ECO:0000313" key="2">
    <source>
        <dbReference type="Proteomes" id="UP000461443"/>
    </source>
</evidence>
<gene>
    <name evidence="1" type="ORF">GRH90_14805</name>
</gene>
<evidence type="ECO:0000313" key="1">
    <source>
        <dbReference type="EMBL" id="NDL64013.1"/>
    </source>
</evidence>